<gene>
    <name evidence="1" type="ORF">K469DRAFT_696177</name>
</gene>
<sequence length="219" mass="25378">MAIVPPGCTPCCQPLDVSFNYPYKGHLADYIEQYEEQFDPNYDHIWTTSERRMETTRGRNIIQRAFTATGISISPMGDENAMILIKDAPNWSFEGWRERGRQYEETQVKQEDSDEEYNDLDTRLMGETELRIYFGNYNVKKLTVLCKMRGIKGYTTVYRQEKKRGLIRLLVDDFRRVRTSGACSSEAIDINVFEDSDIEVSDDDDGAIIDSDVDTEYKP</sequence>
<evidence type="ECO:0000313" key="1">
    <source>
        <dbReference type="EMBL" id="KAF2178073.1"/>
    </source>
</evidence>
<evidence type="ECO:0000313" key="2">
    <source>
        <dbReference type="Proteomes" id="UP000800200"/>
    </source>
</evidence>
<dbReference type="EMBL" id="ML994679">
    <property type="protein sequence ID" value="KAF2178073.1"/>
    <property type="molecule type" value="Genomic_DNA"/>
</dbReference>
<dbReference type="AlphaFoldDB" id="A0A6A6DGL9"/>
<keyword evidence="2" id="KW-1185">Reference proteome</keyword>
<dbReference type="Proteomes" id="UP000800200">
    <property type="component" value="Unassembled WGS sequence"/>
</dbReference>
<dbReference type="OrthoDB" id="3967856at2759"/>
<protein>
    <submittedName>
        <fullName evidence="1">Uncharacterized protein</fullName>
    </submittedName>
</protein>
<name>A0A6A6DGL9_9PEZI</name>
<accession>A0A6A6DGL9</accession>
<reference evidence="1" key="1">
    <citation type="journal article" date="2020" name="Stud. Mycol.">
        <title>101 Dothideomycetes genomes: a test case for predicting lifestyles and emergence of pathogens.</title>
        <authorList>
            <person name="Haridas S."/>
            <person name="Albert R."/>
            <person name="Binder M."/>
            <person name="Bloem J."/>
            <person name="Labutti K."/>
            <person name="Salamov A."/>
            <person name="Andreopoulos B."/>
            <person name="Baker S."/>
            <person name="Barry K."/>
            <person name="Bills G."/>
            <person name="Bluhm B."/>
            <person name="Cannon C."/>
            <person name="Castanera R."/>
            <person name="Culley D."/>
            <person name="Daum C."/>
            <person name="Ezra D."/>
            <person name="Gonzalez J."/>
            <person name="Henrissat B."/>
            <person name="Kuo A."/>
            <person name="Liang C."/>
            <person name="Lipzen A."/>
            <person name="Lutzoni F."/>
            <person name="Magnuson J."/>
            <person name="Mondo S."/>
            <person name="Nolan M."/>
            <person name="Ohm R."/>
            <person name="Pangilinan J."/>
            <person name="Park H.-J."/>
            <person name="Ramirez L."/>
            <person name="Alfaro M."/>
            <person name="Sun H."/>
            <person name="Tritt A."/>
            <person name="Yoshinaga Y."/>
            <person name="Zwiers L.-H."/>
            <person name="Turgeon B."/>
            <person name="Goodwin S."/>
            <person name="Spatafora J."/>
            <person name="Crous P."/>
            <person name="Grigoriev I."/>
        </authorList>
    </citation>
    <scope>NUCLEOTIDE SEQUENCE</scope>
    <source>
        <strain evidence="1">CBS 207.26</strain>
    </source>
</reference>
<proteinExistence type="predicted"/>
<organism evidence="1 2">
    <name type="scientific">Zopfia rhizophila CBS 207.26</name>
    <dbReference type="NCBI Taxonomy" id="1314779"/>
    <lineage>
        <taxon>Eukaryota</taxon>
        <taxon>Fungi</taxon>
        <taxon>Dikarya</taxon>
        <taxon>Ascomycota</taxon>
        <taxon>Pezizomycotina</taxon>
        <taxon>Dothideomycetes</taxon>
        <taxon>Dothideomycetes incertae sedis</taxon>
        <taxon>Zopfiaceae</taxon>
        <taxon>Zopfia</taxon>
    </lineage>
</organism>